<dbReference type="CDD" id="cd07067">
    <property type="entry name" value="HP_PGM_like"/>
    <property type="match status" value="1"/>
</dbReference>
<dbReference type="PANTHER" id="PTHR48100:SF44">
    <property type="entry name" value="PHOSPHATASE C1620.13-RELATED"/>
    <property type="match status" value="1"/>
</dbReference>
<dbReference type="RefSeq" id="WP_116224121.1">
    <property type="nucleotide sequence ID" value="NZ_AP018437.1"/>
</dbReference>
<dbReference type="Gene3D" id="3.40.50.1240">
    <property type="entry name" value="Phosphoglycerate mutase-like"/>
    <property type="match status" value="1"/>
</dbReference>
<dbReference type="SMART" id="SM00855">
    <property type="entry name" value="PGAM"/>
    <property type="match status" value="1"/>
</dbReference>
<accession>A0A347ZT21</accession>
<reference evidence="1 2" key="1">
    <citation type="submission" date="2018-08" db="EMBL/GenBank/DDBJ databases">
        <title>Genomic Encyclopedia of Type Strains, Phase IV (KMG-IV): sequencing the most valuable type-strain genomes for metagenomic binning, comparative biology and taxonomic classification.</title>
        <authorList>
            <person name="Goeker M."/>
        </authorList>
    </citation>
    <scope>NUCLEOTIDE SEQUENCE [LARGE SCALE GENOMIC DNA]</scope>
    <source>
        <strain evidence="1 2">DSM 23923</strain>
    </source>
</reference>
<organism evidence="1 2">
    <name type="scientific">Pelolinea submarina</name>
    <dbReference type="NCBI Taxonomy" id="913107"/>
    <lineage>
        <taxon>Bacteria</taxon>
        <taxon>Bacillati</taxon>
        <taxon>Chloroflexota</taxon>
        <taxon>Anaerolineae</taxon>
        <taxon>Anaerolineales</taxon>
        <taxon>Anaerolineaceae</taxon>
        <taxon>Pelolinea</taxon>
    </lineage>
</organism>
<dbReference type="GO" id="GO:0005829">
    <property type="term" value="C:cytosol"/>
    <property type="evidence" value="ECO:0007669"/>
    <property type="project" value="TreeGrafter"/>
</dbReference>
<dbReference type="SUPFAM" id="SSF53254">
    <property type="entry name" value="Phosphoglycerate mutase-like"/>
    <property type="match status" value="1"/>
</dbReference>
<protein>
    <submittedName>
        <fullName evidence="1">2,3-bisphosphoglycerate-dependent phosphoglycerate mutase</fullName>
    </submittedName>
</protein>
<keyword evidence="2" id="KW-1185">Reference proteome</keyword>
<name>A0A347ZT21_9CHLR</name>
<dbReference type="Proteomes" id="UP000256388">
    <property type="component" value="Unassembled WGS sequence"/>
</dbReference>
<evidence type="ECO:0000313" key="2">
    <source>
        <dbReference type="Proteomes" id="UP000256388"/>
    </source>
</evidence>
<dbReference type="AlphaFoldDB" id="A0A347ZT21"/>
<dbReference type="EMBL" id="QUMS01000001">
    <property type="protein sequence ID" value="REG10972.1"/>
    <property type="molecule type" value="Genomic_DNA"/>
</dbReference>
<dbReference type="Pfam" id="PF00300">
    <property type="entry name" value="His_Phos_1"/>
    <property type="match status" value="1"/>
</dbReference>
<comment type="caution">
    <text evidence="1">The sequence shown here is derived from an EMBL/GenBank/DDBJ whole genome shotgun (WGS) entry which is preliminary data.</text>
</comment>
<dbReference type="OrthoDB" id="9782128at2"/>
<dbReference type="PANTHER" id="PTHR48100">
    <property type="entry name" value="BROAD-SPECIFICITY PHOSPHATASE YOR283W-RELATED"/>
    <property type="match status" value="1"/>
</dbReference>
<sequence>MRIFFVRHGQSENNALWARTQSRQGRMADPVITDLGRRQLTYTAQFLDFCLTGDISATNDPSCCTMESGVVYLFCSLMERSVQSAEIIAERLNLPLMADLDIHENGGIYNHHPETEEPLGESGKTRAYYECNYPDLILPKEMNDMGWWNRPFEKREDSTLRAQRVLQTLHERHGHSGDTIILVSHGGFYNYFLSAVLGVARPEHVWFELFNGAVTLIQYEDDSANIMYCNRYNFIPSDLVS</sequence>
<gene>
    <name evidence="1" type="ORF">DFR64_0842</name>
</gene>
<dbReference type="InterPro" id="IPR029033">
    <property type="entry name" value="His_PPase_superfam"/>
</dbReference>
<dbReference type="InterPro" id="IPR050275">
    <property type="entry name" value="PGM_Phosphatase"/>
</dbReference>
<dbReference type="InterPro" id="IPR013078">
    <property type="entry name" value="His_Pase_superF_clade-1"/>
</dbReference>
<proteinExistence type="predicted"/>
<evidence type="ECO:0000313" key="1">
    <source>
        <dbReference type="EMBL" id="REG10972.1"/>
    </source>
</evidence>
<dbReference type="GO" id="GO:0016791">
    <property type="term" value="F:phosphatase activity"/>
    <property type="evidence" value="ECO:0007669"/>
    <property type="project" value="TreeGrafter"/>
</dbReference>